<dbReference type="PROSITE" id="PS51007">
    <property type="entry name" value="CYTC"/>
    <property type="match status" value="2"/>
</dbReference>
<keyword evidence="5" id="KW-0574">Periplasm</keyword>
<evidence type="ECO:0000256" key="5">
    <source>
        <dbReference type="ARBA" id="ARBA00022764"/>
    </source>
</evidence>
<evidence type="ECO:0000256" key="7">
    <source>
        <dbReference type="ARBA" id="ARBA00023004"/>
    </source>
</evidence>
<dbReference type="InterPro" id="IPR051395">
    <property type="entry name" value="Cytochrome_c_Peroxidase/MauG"/>
</dbReference>
<evidence type="ECO:0000256" key="8">
    <source>
        <dbReference type="PROSITE-ProRule" id="PRU00433"/>
    </source>
</evidence>
<proteinExistence type="predicted"/>
<sequence length="337" mass="37101">MHIALVGWGCSIVLLASLGAYFHLSIAPDNERPEHTELSHHISHDYVSPVEKPILIESEKIKLGFELFIDANLSSNGKVSCESCHHLNGNGAEDTRVSVGVAGAGSRNSQTVFNVSLNSRFFWDGRAASLEHQIDGPIHSPLEMNSNWNDVVSYVKNSPTYAEAFYASYNGVVSEQNIKNALVTFMEALLTPDAPFDQYLKGDHDAISQTAQLGWEKFQKLGCVICHQGQNLGGNLFQKLGNVQDDRLILEEQDLGRYNVTGNESDKLVFRVSSLRNVARTSPYFHDGRAETLEEAIVIMAKLQLGQELDAASIIEISAFLSSLTAPNPLILEELTK</sequence>
<dbReference type="EMBL" id="RSEJ01000001">
    <property type="protein sequence ID" value="NBI50962.1"/>
    <property type="molecule type" value="Genomic_DNA"/>
</dbReference>
<dbReference type="RefSeq" id="WP_160648117.1">
    <property type="nucleotide sequence ID" value="NZ_RSEJ01000001.1"/>
</dbReference>
<accession>A0ABW9YAV1</accession>
<name>A0ABW9YAV1_9GAMM</name>
<dbReference type="InterPro" id="IPR009056">
    <property type="entry name" value="Cyt_c-like_dom"/>
</dbReference>
<dbReference type="PIRSF" id="PIRSF000294">
    <property type="entry name" value="Cytochrome-c_peroxidase"/>
    <property type="match status" value="1"/>
</dbReference>
<evidence type="ECO:0000256" key="3">
    <source>
        <dbReference type="ARBA" id="ARBA00022723"/>
    </source>
</evidence>
<dbReference type="PANTHER" id="PTHR30600:SF7">
    <property type="entry name" value="CYTOCHROME C PEROXIDASE-RELATED"/>
    <property type="match status" value="1"/>
</dbReference>
<evidence type="ECO:0000256" key="2">
    <source>
        <dbReference type="ARBA" id="ARBA00022617"/>
    </source>
</evidence>
<keyword evidence="11" id="KW-1185">Reference proteome</keyword>
<evidence type="ECO:0000313" key="10">
    <source>
        <dbReference type="EMBL" id="NBI50962.1"/>
    </source>
</evidence>
<keyword evidence="3 8" id="KW-0479">Metal-binding</keyword>
<feature type="domain" description="Cytochrome c" evidence="9">
    <location>
        <begin position="59"/>
        <end position="159"/>
    </location>
</feature>
<comment type="caution">
    <text evidence="10">The sequence shown here is derived from an EMBL/GenBank/DDBJ whole genome shotgun (WGS) entry which is preliminary data.</text>
</comment>
<reference evidence="10 11" key="1">
    <citation type="journal article" date="2017" name="Int. J. Syst. Evol. Microbiol.">
        <title>Photobacterium alginatilyticum sp. nov., a marine bacterium isolated from bottom seawater.</title>
        <authorList>
            <person name="Wang X."/>
            <person name="Wang Y."/>
            <person name="Yang X."/>
            <person name="Sun H."/>
            <person name="Li B."/>
            <person name="Zhang X.H."/>
        </authorList>
    </citation>
    <scope>NUCLEOTIDE SEQUENCE [LARGE SCALE GENOMIC DNA]</scope>
    <source>
        <strain evidence="10 11">P03D4</strain>
    </source>
</reference>
<keyword evidence="7 8" id="KW-0408">Iron</keyword>
<evidence type="ECO:0000256" key="4">
    <source>
        <dbReference type="ARBA" id="ARBA00022729"/>
    </source>
</evidence>
<dbReference type="Gene3D" id="1.10.760.10">
    <property type="entry name" value="Cytochrome c-like domain"/>
    <property type="match status" value="2"/>
</dbReference>
<dbReference type="InterPro" id="IPR026259">
    <property type="entry name" value="MauG/Cytc_peroxidase"/>
</dbReference>
<dbReference type="InterPro" id="IPR004852">
    <property type="entry name" value="Di-haem_cyt_c_peroxidsae"/>
</dbReference>
<dbReference type="PANTHER" id="PTHR30600">
    <property type="entry name" value="CYTOCHROME C PEROXIDASE-RELATED"/>
    <property type="match status" value="1"/>
</dbReference>
<dbReference type="SUPFAM" id="SSF46626">
    <property type="entry name" value="Cytochrome c"/>
    <property type="match status" value="2"/>
</dbReference>
<evidence type="ECO:0000313" key="11">
    <source>
        <dbReference type="Proteomes" id="UP000738517"/>
    </source>
</evidence>
<keyword evidence="4" id="KW-0732">Signal</keyword>
<dbReference type="InterPro" id="IPR036909">
    <property type="entry name" value="Cyt_c-like_dom_sf"/>
</dbReference>
<comment type="subcellular location">
    <subcellularLocation>
        <location evidence="1">Periplasm</location>
    </subcellularLocation>
</comment>
<dbReference type="Proteomes" id="UP000738517">
    <property type="component" value="Unassembled WGS sequence"/>
</dbReference>
<gene>
    <name evidence="10" type="ORF">EIZ48_00020</name>
</gene>
<keyword evidence="6" id="KW-0560">Oxidoreductase</keyword>
<evidence type="ECO:0000259" key="9">
    <source>
        <dbReference type="PROSITE" id="PS51007"/>
    </source>
</evidence>
<evidence type="ECO:0000256" key="6">
    <source>
        <dbReference type="ARBA" id="ARBA00023002"/>
    </source>
</evidence>
<evidence type="ECO:0000256" key="1">
    <source>
        <dbReference type="ARBA" id="ARBA00004418"/>
    </source>
</evidence>
<dbReference type="Pfam" id="PF03150">
    <property type="entry name" value="CCP_MauG"/>
    <property type="match status" value="1"/>
</dbReference>
<keyword evidence="2 8" id="KW-0349">Heme</keyword>
<feature type="domain" description="Cytochrome c" evidence="9">
    <location>
        <begin position="209"/>
        <end position="325"/>
    </location>
</feature>
<protein>
    <submittedName>
        <fullName evidence="10">Cytochrome B6</fullName>
    </submittedName>
</protein>
<organism evidence="10 11">
    <name type="scientific">Photobacterium alginatilyticum</name>
    <dbReference type="NCBI Taxonomy" id="1775171"/>
    <lineage>
        <taxon>Bacteria</taxon>
        <taxon>Pseudomonadati</taxon>
        <taxon>Pseudomonadota</taxon>
        <taxon>Gammaproteobacteria</taxon>
        <taxon>Vibrionales</taxon>
        <taxon>Vibrionaceae</taxon>
        <taxon>Photobacterium</taxon>
    </lineage>
</organism>